<comment type="caution">
    <text evidence="4">The sequence shown here is derived from an EMBL/GenBank/DDBJ whole genome shotgun (WGS) entry which is preliminary data.</text>
</comment>
<name>A0AAE8M0F4_9HYPO</name>
<dbReference type="EMBL" id="ONZP01000050">
    <property type="protein sequence ID" value="SPJ71921.1"/>
    <property type="molecule type" value="Genomic_DNA"/>
</dbReference>
<dbReference type="InterPro" id="IPR051478">
    <property type="entry name" value="Beta-lactamase-like_AB/R"/>
</dbReference>
<organism evidence="4 5">
    <name type="scientific">Fusarium torulosum</name>
    <dbReference type="NCBI Taxonomy" id="33205"/>
    <lineage>
        <taxon>Eukaryota</taxon>
        <taxon>Fungi</taxon>
        <taxon>Dikarya</taxon>
        <taxon>Ascomycota</taxon>
        <taxon>Pezizomycotina</taxon>
        <taxon>Sordariomycetes</taxon>
        <taxon>Hypocreomycetidae</taxon>
        <taxon>Hypocreales</taxon>
        <taxon>Nectriaceae</taxon>
        <taxon>Fusarium</taxon>
    </lineage>
</organism>
<accession>A0AAE8M0F4</accession>
<dbReference type="Gene3D" id="3.40.710.10">
    <property type="entry name" value="DD-peptidase/beta-lactamase superfamily"/>
    <property type="match status" value="1"/>
</dbReference>
<proteinExistence type="predicted"/>
<feature type="domain" description="Beta-lactamase-related" evidence="2">
    <location>
        <begin position="96"/>
        <end position="394"/>
    </location>
</feature>
<feature type="signal peptide" evidence="1">
    <location>
        <begin position="1"/>
        <end position="19"/>
    </location>
</feature>
<dbReference type="SUPFAM" id="SSF56601">
    <property type="entry name" value="beta-lactamase/transpeptidase-like"/>
    <property type="match status" value="1"/>
</dbReference>
<evidence type="ECO:0000313" key="5">
    <source>
        <dbReference type="Proteomes" id="UP001187734"/>
    </source>
</evidence>
<keyword evidence="1" id="KW-0732">Signal</keyword>
<dbReference type="PANTHER" id="PTHR22935">
    <property type="entry name" value="PENICILLIN-BINDING PROTEIN"/>
    <property type="match status" value="1"/>
</dbReference>
<evidence type="ECO:0008006" key="6">
    <source>
        <dbReference type="Google" id="ProtNLM"/>
    </source>
</evidence>
<dbReference type="Proteomes" id="UP001187734">
    <property type="component" value="Unassembled WGS sequence"/>
</dbReference>
<dbReference type="InterPro" id="IPR058664">
    <property type="entry name" value="ARB_00930-like_C"/>
</dbReference>
<dbReference type="InterPro" id="IPR001466">
    <property type="entry name" value="Beta-lactam-related"/>
</dbReference>
<feature type="chain" id="PRO_5042103419" description="Beta-lactamase-related domain-containing protein" evidence="1">
    <location>
        <begin position="20"/>
        <end position="597"/>
    </location>
</feature>
<keyword evidence="5" id="KW-1185">Reference proteome</keyword>
<reference evidence="4" key="1">
    <citation type="submission" date="2018-03" db="EMBL/GenBank/DDBJ databases">
        <authorList>
            <person name="Guldener U."/>
        </authorList>
    </citation>
    <scope>NUCLEOTIDE SEQUENCE</scope>
</reference>
<dbReference type="InterPro" id="IPR012338">
    <property type="entry name" value="Beta-lactam/transpept-like"/>
</dbReference>
<evidence type="ECO:0000256" key="1">
    <source>
        <dbReference type="SAM" id="SignalP"/>
    </source>
</evidence>
<feature type="domain" description="Beta-lactamase-like ARB-00930-like C-terminal" evidence="3">
    <location>
        <begin position="426"/>
        <end position="578"/>
    </location>
</feature>
<protein>
    <recommendedName>
        <fullName evidence="6">Beta-lactamase-related domain-containing protein</fullName>
    </recommendedName>
</protein>
<dbReference type="AlphaFoldDB" id="A0AAE8M0F4"/>
<dbReference type="Pfam" id="PF26335">
    <property type="entry name" value="ARB_00930_C"/>
    <property type="match status" value="1"/>
</dbReference>
<gene>
    <name evidence="4" type="ORF">FTOL_01649</name>
</gene>
<dbReference type="Pfam" id="PF00144">
    <property type="entry name" value="Beta-lactamase"/>
    <property type="match status" value="1"/>
</dbReference>
<evidence type="ECO:0000313" key="4">
    <source>
        <dbReference type="EMBL" id="SPJ71921.1"/>
    </source>
</evidence>
<evidence type="ECO:0000259" key="3">
    <source>
        <dbReference type="Pfam" id="PF26335"/>
    </source>
</evidence>
<sequence length="597" mass="66054">MKALQQYLYVSLFVGTSLAARGGHCPPLGPVLPAPLHPNSHPSVKSAVKVIQKLLEETTADWNESSVAVAVKSTNEDDYMVEFANTPPKFDPRGVHKVDSDTVFRMASLSKVFPVLALLKLHNVDFDAPVTKYVPELRRLSRQARKQDPVWAVDWDLVTVRALTSHLGGIPADLATDIEPYGDWTKLGFPPADPSKSLNCSGILGIPECTKSDFFRRFGERPPVYAPYAANIVYSNAGWAIMGWVIEKVSGMPSGEFIKKHIWDPTGMDHTFFEEPDSSLGFVALNDVWWNATLGYGDPAGVYYTSLNDIMAFGDSVLKNEQLSAVQTRKWLKPSTGTSSTGIFVGEPWEIFRSTNVTKDNRVVEFYTKAGDITTYHSLLVLIPDYNLTISLLTGGPMEETSGGVLQLLFSNIVKELLPAIEEAGKDEAEKMYAGTYSDAKTNSTLTLSVDDEPGFSITNWTVRGVDIASTYLSFGLPPVFPTPPGEVRFRLYPTGLESYTETSWRMMYLIGSAEKNEADNAMFAWPDATCNTWASLDRIVYQLLSHDHFVFTESGKGSDRVVKKLELVGYRVNLEKEDGVKAAKKLANRINQVRIG</sequence>
<dbReference type="PANTHER" id="PTHR22935:SF97">
    <property type="entry name" value="BETA-LACTAMASE-RELATED DOMAIN-CONTAINING PROTEIN"/>
    <property type="match status" value="1"/>
</dbReference>
<evidence type="ECO:0000259" key="2">
    <source>
        <dbReference type="Pfam" id="PF00144"/>
    </source>
</evidence>